<dbReference type="EMBL" id="QUSM01000002">
    <property type="protein sequence ID" value="RGD75508.1"/>
    <property type="molecule type" value="Genomic_DNA"/>
</dbReference>
<protein>
    <recommendedName>
        <fullName evidence="3">Transcriptional regulator</fullName>
    </recommendedName>
</protein>
<dbReference type="InterPro" id="IPR036390">
    <property type="entry name" value="WH_DNA-bd_sf"/>
</dbReference>
<evidence type="ECO:0008006" key="3">
    <source>
        <dbReference type="Google" id="ProtNLM"/>
    </source>
</evidence>
<gene>
    <name evidence="1" type="ORF">DW687_04060</name>
</gene>
<dbReference type="SUPFAM" id="SSF46785">
    <property type="entry name" value="Winged helix' DNA-binding domain"/>
    <property type="match status" value="1"/>
</dbReference>
<dbReference type="AlphaFoldDB" id="A0A3E3E3M2"/>
<dbReference type="Proteomes" id="UP000261212">
    <property type="component" value="Unassembled WGS sequence"/>
</dbReference>
<accession>A0A3E3E3M2</accession>
<dbReference type="Pfam" id="PF02082">
    <property type="entry name" value="Rrf2"/>
    <property type="match status" value="1"/>
</dbReference>
<sequence>MKFDSKTDLAIKIIMYLFIEQDSKSFEDIHRVIGIRKSILLSVIDRLVEAKVLKKEKDNLTYNLLKDADEISIYDLIILFEGSINVLDDYSNSRKNKQFIYEFYIDRFYDEIGKFLKINIQNTTIKNMISNNH</sequence>
<dbReference type="InterPro" id="IPR000944">
    <property type="entry name" value="Tscrpt_reg_Rrf2"/>
</dbReference>
<reference evidence="1 2" key="1">
    <citation type="submission" date="2018-08" db="EMBL/GenBank/DDBJ databases">
        <title>A genome reference for cultivated species of the human gut microbiota.</title>
        <authorList>
            <person name="Zou Y."/>
            <person name="Xue W."/>
            <person name="Luo G."/>
        </authorList>
    </citation>
    <scope>NUCLEOTIDE SEQUENCE [LARGE SCALE GENOMIC DNA]</scope>
    <source>
        <strain evidence="1 2">AM25-6</strain>
    </source>
</reference>
<dbReference type="RefSeq" id="WP_117531742.1">
    <property type="nucleotide sequence ID" value="NZ_QUSM01000002.1"/>
</dbReference>
<comment type="caution">
    <text evidence="1">The sequence shown here is derived from an EMBL/GenBank/DDBJ whole genome shotgun (WGS) entry which is preliminary data.</text>
</comment>
<evidence type="ECO:0000313" key="1">
    <source>
        <dbReference type="EMBL" id="RGD75508.1"/>
    </source>
</evidence>
<dbReference type="InterPro" id="IPR036388">
    <property type="entry name" value="WH-like_DNA-bd_sf"/>
</dbReference>
<name>A0A3E3E3M2_9FIRM</name>
<dbReference type="Gene3D" id="1.10.10.10">
    <property type="entry name" value="Winged helix-like DNA-binding domain superfamily/Winged helix DNA-binding domain"/>
    <property type="match status" value="1"/>
</dbReference>
<evidence type="ECO:0000313" key="2">
    <source>
        <dbReference type="Proteomes" id="UP000261212"/>
    </source>
</evidence>
<proteinExistence type="predicted"/>
<organism evidence="1 2">
    <name type="scientific">Anaerofustis stercorihominis</name>
    <dbReference type="NCBI Taxonomy" id="214853"/>
    <lineage>
        <taxon>Bacteria</taxon>
        <taxon>Bacillati</taxon>
        <taxon>Bacillota</taxon>
        <taxon>Clostridia</taxon>
        <taxon>Eubacteriales</taxon>
        <taxon>Eubacteriaceae</taxon>
        <taxon>Anaerofustis</taxon>
    </lineage>
</organism>